<dbReference type="AlphaFoldDB" id="K6YV79"/>
<dbReference type="eggNOG" id="COG1639">
    <property type="taxonomic scope" value="Bacteria"/>
</dbReference>
<comment type="caution">
    <text evidence="2">The sequence shown here is derived from an EMBL/GenBank/DDBJ whole genome shotgun (WGS) entry which is preliminary data.</text>
</comment>
<feature type="domain" description="HDOD" evidence="1">
    <location>
        <begin position="139"/>
        <end position="262"/>
    </location>
</feature>
<gene>
    <name evidence="2" type="ORF">GARC_3669</name>
</gene>
<protein>
    <recommendedName>
        <fullName evidence="1">HDOD domain-containing protein</fullName>
    </recommendedName>
</protein>
<dbReference type="Proteomes" id="UP000006327">
    <property type="component" value="Unassembled WGS sequence"/>
</dbReference>
<dbReference type="Pfam" id="PF08668">
    <property type="entry name" value="HDOD"/>
    <property type="match status" value="1"/>
</dbReference>
<dbReference type="InterPro" id="IPR013976">
    <property type="entry name" value="HDOD"/>
</dbReference>
<evidence type="ECO:0000313" key="2">
    <source>
        <dbReference type="EMBL" id="GAC20623.1"/>
    </source>
</evidence>
<reference evidence="2 3" key="1">
    <citation type="journal article" date="2017" name="Antonie Van Leeuwenhoek">
        <title>Rhizobium rhizosphaerae sp. nov., a novel species isolated from rice rhizosphere.</title>
        <authorList>
            <person name="Zhao J.J."/>
            <person name="Zhang J."/>
            <person name="Zhang R.J."/>
            <person name="Zhang C.W."/>
            <person name="Yin H.Q."/>
            <person name="Zhang X.X."/>
        </authorList>
    </citation>
    <scope>NUCLEOTIDE SEQUENCE [LARGE SCALE GENOMIC DNA]</scope>
    <source>
        <strain evidence="2 3">BSs20135</strain>
    </source>
</reference>
<proteinExistence type="predicted"/>
<dbReference type="RefSeq" id="WP_007622712.1">
    <property type="nucleotide sequence ID" value="NZ_BAEO01000055.1"/>
</dbReference>
<dbReference type="OrthoDB" id="6233174at2"/>
<dbReference type="Gene3D" id="1.10.3210.10">
    <property type="entry name" value="Hypothetical protein af1432"/>
    <property type="match status" value="1"/>
</dbReference>
<accession>K6YV79</accession>
<sequence>MSTLTPAEDLVKQRFEALFLDVKVAQQGILDKGISALNVIETEQNKTTRSLLRVEKQAIREKDLNTKSDLNFLSTIAKQIDTEVEKRIEKSFEDTDHLYSKIIGIDDALPKLLDLVCVKAATITKIEPLATELPWFFKDLMKFVNQPKYQRIDNKGKVVIVETMRVGLNFFGLENLIIILTSLAFKRFLPQITDPYPKIKQRVWEEALATAISCKQIASVMGINQNDAYCLGMLQTMGKVVVTKLYFRLFEEVQREALIETQTAKKHDEHSALTRITPSGPFLNQLIDKHALNISANLIEKMAMKRVFIANAMSEVANNVPAADLSPIALVLKQGQAYAQYRMLKRHKLIDLQQSKDYIRTLGMPQGSLELLKKTDLRSLDLSASNDYFFKHIHATPLK</sequence>
<name>K6YV79_9ALTE</name>
<organism evidence="2 3">
    <name type="scientific">Paraglaciecola arctica BSs20135</name>
    <dbReference type="NCBI Taxonomy" id="493475"/>
    <lineage>
        <taxon>Bacteria</taxon>
        <taxon>Pseudomonadati</taxon>
        <taxon>Pseudomonadota</taxon>
        <taxon>Gammaproteobacteria</taxon>
        <taxon>Alteromonadales</taxon>
        <taxon>Alteromonadaceae</taxon>
        <taxon>Paraglaciecola</taxon>
    </lineage>
</organism>
<dbReference type="InterPro" id="IPR052340">
    <property type="entry name" value="RNase_Y/CdgJ"/>
</dbReference>
<dbReference type="STRING" id="493475.GARC_3669"/>
<evidence type="ECO:0000259" key="1">
    <source>
        <dbReference type="Pfam" id="PF08668"/>
    </source>
</evidence>
<keyword evidence="3" id="KW-1185">Reference proteome</keyword>
<dbReference type="SUPFAM" id="SSF109604">
    <property type="entry name" value="HD-domain/PDEase-like"/>
    <property type="match status" value="1"/>
</dbReference>
<evidence type="ECO:0000313" key="3">
    <source>
        <dbReference type="Proteomes" id="UP000006327"/>
    </source>
</evidence>
<dbReference type="PANTHER" id="PTHR33525">
    <property type="match status" value="1"/>
</dbReference>
<dbReference type="EMBL" id="BAEO01000055">
    <property type="protein sequence ID" value="GAC20623.1"/>
    <property type="molecule type" value="Genomic_DNA"/>
</dbReference>
<dbReference type="PANTHER" id="PTHR33525:SF4">
    <property type="entry name" value="CYCLIC DI-GMP PHOSPHODIESTERASE CDGJ"/>
    <property type="match status" value="1"/>
</dbReference>